<feature type="domain" description="AB hydrolase-1" evidence="1">
    <location>
        <begin position="33"/>
        <end position="133"/>
    </location>
</feature>
<accession>W5TKV2</accession>
<dbReference type="Proteomes" id="UP000019150">
    <property type="component" value="Chromosome"/>
</dbReference>
<dbReference type="PANTHER" id="PTHR43798">
    <property type="entry name" value="MONOACYLGLYCEROL LIPASE"/>
    <property type="match status" value="1"/>
</dbReference>
<evidence type="ECO:0000313" key="2">
    <source>
        <dbReference type="EMBL" id="AHH19980.1"/>
    </source>
</evidence>
<dbReference type="PATRIC" id="fig|1415166.3.peg.5357"/>
<reference evidence="2 3" key="1">
    <citation type="journal article" date="2014" name="Appl. Environ. Microbiol.">
        <title>Insights into the Microbial Degradation of Rubber and Gutta-Percha by Analysis of the Complete Genome of Nocardia nova SH22a.</title>
        <authorList>
            <person name="Luo Q."/>
            <person name="Hiessl S."/>
            <person name="Poehlein A."/>
            <person name="Daniel R."/>
            <person name="Steinbuchel A."/>
        </authorList>
    </citation>
    <scope>NUCLEOTIDE SEQUENCE [LARGE SCALE GENOMIC DNA]</scope>
    <source>
        <strain evidence="2">SH22a</strain>
    </source>
</reference>
<dbReference type="InterPro" id="IPR000073">
    <property type="entry name" value="AB_hydrolase_1"/>
</dbReference>
<dbReference type="RefSeq" id="WP_025351365.1">
    <property type="nucleotide sequence ID" value="NZ_CP006850.1"/>
</dbReference>
<dbReference type="AlphaFoldDB" id="W5TKV2"/>
<organism evidence="2 3">
    <name type="scientific">Nocardia nova SH22a</name>
    <dbReference type="NCBI Taxonomy" id="1415166"/>
    <lineage>
        <taxon>Bacteria</taxon>
        <taxon>Bacillati</taxon>
        <taxon>Actinomycetota</taxon>
        <taxon>Actinomycetes</taxon>
        <taxon>Mycobacteriales</taxon>
        <taxon>Nocardiaceae</taxon>
        <taxon>Nocardia</taxon>
    </lineage>
</organism>
<dbReference type="eggNOG" id="COG2267">
    <property type="taxonomic scope" value="Bacteria"/>
</dbReference>
<dbReference type="GO" id="GO:0016020">
    <property type="term" value="C:membrane"/>
    <property type="evidence" value="ECO:0007669"/>
    <property type="project" value="TreeGrafter"/>
</dbReference>
<dbReference type="PANTHER" id="PTHR43798:SF33">
    <property type="entry name" value="HYDROLASE, PUTATIVE (AFU_ORTHOLOGUE AFUA_2G14860)-RELATED"/>
    <property type="match status" value="1"/>
</dbReference>
<dbReference type="Gene3D" id="3.40.50.1820">
    <property type="entry name" value="alpha/beta hydrolase"/>
    <property type="match status" value="1"/>
</dbReference>
<dbReference type="InterPro" id="IPR050266">
    <property type="entry name" value="AB_hydrolase_sf"/>
</dbReference>
<dbReference type="STRING" id="1415166.NONO_c51960"/>
<dbReference type="GO" id="GO:0016787">
    <property type="term" value="F:hydrolase activity"/>
    <property type="evidence" value="ECO:0007669"/>
    <property type="project" value="UniProtKB-KW"/>
</dbReference>
<proteinExistence type="predicted"/>
<evidence type="ECO:0000313" key="3">
    <source>
        <dbReference type="Proteomes" id="UP000019150"/>
    </source>
</evidence>
<dbReference type="Pfam" id="PF00561">
    <property type="entry name" value="Abhydrolase_1"/>
    <property type="match status" value="1"/>
</dbReference>
<gene>
    <name evidence="2" type="ORF">NONO_c51960</name>
</gene>
<keyword evidence="3" id="KW-1185">Reference proteome</keyword>
<evidence type="ECO:0000259" key="1">
    <source>
        <dbReference type="Pfam" id="PF00561"/>
    </source>
</evidence>
<dbReference type="EMBL" id="CP006850">
    <property type="protein sequence ID" value="AHH19980.1"/>
    <property type="molecule type" value="Genomic_DNA"/>
</dbReference>
<dbReference type="KEGG" id="nno:NONO_c51960"/>
<dbReference type="PRINTS" id="PR00111">
    <property type="entry name" value="ABHYDROLASE"/>
</dbReference>
<sequence length="282" mass="30835">MTTPSTPRPRPTRFVDVDWGRLAYTEHGDGKDVVVLLHQFLVDKRAQWPIAEYLAAQSYRVICVDLPGHGESDAPRRDDAYGLPRSSAAVLGLLDALDVESAFLGGASFGSLHALCIALTAPERLRGLWLEMPILDRGIRNSCYWGGVVLSGYSAFSPLLRLLAPLARRGARRPDNLGIALGLLARDPDATRHMMVGTLGHGLKPWIADWRSLTVPTLVMGHPFDPVHVLADAEQLAAELPRSQYLRSSSIAELRSHPERSMPDVARFVAACFDASDVDLVS</sequence>
<dbReference type="SUPFAM" id="SSF53474">
    <property type="entry name" value="alpha/beta-Hydrolases"/>
    <property type="match status" value="1"/>
</dbReference>
<name>W5TKV2_9NOCA</name>
<dbReference type="InterPro" id="IPR029058">
    <property type="entry name" value="AB_hydrolase_fold"/>
</dbReference>
<dbReference type="HOGENOM" id="CLU_020336_13_2_11"/>
<protein>
    <submittedName>
        <fullName evidence="2">Putative hydrolase, alpha/beta hydrolase family</fullName>
    </submittedName>
</protein>
<dbReference type="OrthoDB" id="9796770at2"/>
<keyword evidence="2" id="KW-0378">Hydrolase</keyword>